<protein>
    <submittedName>
        <fullName evidence="6">LysR family transcriptional regulator</fullName>
    </submittedName>
</protein>
<dbReference type="GO" id="GO:0003700">
    <property type="term" value="F:DNA-binding transcription factor activity"/>
    <property type="evidence" value="ECO:0007669"/>
    <property type="project" value="InterPro"/>
</dbReference>
<dbReference type="CDD" id="cd05466">
    <property type="entry name" value="PBP2_LTTR_substrate"/>
    <property type="match status" value="1"/>
</dbReference>
<dbReference type="SUPFAM" id="SSF53850">
    <property type="entry name" value="Periplasmic binding protein-like II"/>
    <property type="match status" value="1"/>
</dbReference>
<dbReference type="RefSeq" id="WP_129258204.1">
    <property type="nucleotide sequence ID" value="NZ_JBGKFY010000003.1"/>
</dbReference>
<evidence type="ECO:0000313" key="7">
    <source>
        <dbReference type="Proteomes" id="UP000290106"/>
    </source>
</evidence>
<dbReference type="SUPFAM" id="SSF46785">
    <property type="entry name" value="Winged helix' DNA-binding domain"/>
    <property type="match status" value="1"/>
</dbReference>
<dbReference type="PANTHER" id="PTHR30419">
    <property type="entry name" value="HTH-TYPE TRANSCRIPTIONAL REGULATOR YBHD"/>
    <property type="match status" value="1"/>
</dbReference>
<dbReference type="Proteomes" id="UP000290106">
    <property type="component" value="Unassembled WGS sequence"/>
</dbReference>
<name>A0A4Q1RJH2_9FIRM</name>
<evidence type="ECO:0000256" key="3">
    <source>
        <dbReference type="ARBA" id="ARBA00023125"/>
    </source>
</evidence>
<gene>
    <name evidence="6" type="ORF">ETP43_11620</name>
</gene>
<evidence type="ECO:0000256" key="1">
    <source>
        <dbReference type="ARBA" id="ARBA00009437"/>
    </source>
</evidence>
<evidence type="ECO:0000259" key="5">
    <source>
        <dbReference type="PROSITE" id="PS50931"/>
    </source>
</evidence>
<sequence length="291" mass="32777">MELRVLRYFATSAREGSMTKAAEKLHVTQPTLSKQIKELEEELGQKLFIRGNYNIHLTPEGEILYKRALDILEMADQTTAEFASMNQFNGGDLYLGCAESDGISLLAKTAGQLLKKHANLHFHLYSGNAETVCERLDKGLLDFAFVVQNIDVSKYSYLELPVKDTWGLLMRKDNPLVSKQSIALEDLLGLPLIVSRQGATNEMPQWLQKNYSRLNIVATYDLIFNASILVREGIGLALGFDKLVSTSADSILCFRPITPAIVSPMRLIWRKDQQFSRVATLFLEELKPLCF</sequence>
<proteinExistence type="inferred from homology"/>
<feature type="domain" description="HTH lysR-type" evidence="5">
    <location>
        <begin position="1"/>
        <end position="58"/>
    </location>
</feature>
<dbReference type="Pfam" id="PF00126">
    <property type="entry name" value="HTH_1"/>
    <property type="match status" value="1"/>
</dbReference>
<keyword evidence="2" id="KW-0805">Transcription regulation</keyword>
<dbReference type="InterPro" id="IPR005119">
    <property type="entry name" value="LysR_subst-bd"/>
</dbReference>
<dbReference type="InterPro" id="IPR036390">
    <property type="entry name" value="WH_DNA-bd_sf"/>
</dbReference>
<comment type="similarity">
    <text evidence="1">Belongs to the LysR transcriptional regulatory family.</text>
</comment>
<dbReference type="FunFam" id="1.10.10.10:FF:000001">
    <property type="entry name" value="LysR family transcriptional regulator"/>
    <property type="match status" value="1"/>
</dbReference>
<accession>A0A4Q1RJH2</accession>
<dbReference type="EMBL" id="SDKC01000001">
    <property type="protein sequence ID" value="RXS75788.1"/>
    <property type="molecule type" value="Genomic_DNA"/>
</dbReference>
<dbReference type="PANTHER" id="PTHR30419:SF8">
    <property type="entry name" value="NITROGEN ASSIMILATION TRANSCRIPTIONAL ACTIVATOR-RELATED"/>
    <property type="match status" value="1"/>
</dbReference>
<dbReference type="InterPro" id="IPR050950">
    <property type="entry name" value="HTH-type_LysR_regulators"/>
</dbReference>
<dbReference type="Gene3D" id="3.40.190.290">
    <property type="match status" value="1"/>
</dbReference>
<keyword evidence="3" id="KW-0238">DNA-binding</keyword>
<dbReference type="Pfam" id="PF03466">
    <property type="entry name" value="LysR_substrate"/>
    <property type="match status" value="1"/>
</dbReference>
<evidence type="ECO:0000256" key="2">
    <source>
        <dbReference type="ARBA" id="ARBA00023015"/>
    </source>
</evidence>
<dbReference type="GO" id="GO:0003677">
    <property type="term" value="F:DNA binding"/>
    <property type="evidence" value="ECO:0007669"/>
    <property type="project" value="UniProtKB-KW"/>
</dbReference>
<dbReference type="PRINTS" id="PR00039">
    <property type="entry name" value="HTHLYSR"/>
</dbReference>
<dbReference type="PROSITE" id="PS50931">
    <property type="entry name" value="HTH_LYSR"/>
    <property type="match status" value="1"/>
</dbReference>
<dbReference type="InterPro" id="IPR036388">
    <property type="entry name" value="WH-like_DNA-bd_sf"/>
</dbReference>
<dbReference type="InterPro" id="IPR000847">
    <property type="entry name" value="LysR_HTH_N"/>
</dbReference>
<evidence type="ECO:0000256" key="4">
    <source>
        <dbReference type="ARBA" id="ARBA00023163"/>
    </source>
</evidence>
<comment type="caution">
    <text evidence="6">The sequence shown here is derived from an EMBL/GenBank/DDBJ whole genome shotgun (WGS) entry which is preliminary data.</text>
</comment>
<reference evidence="6 7" key="1">
    <citation type="submission" date="2019-01" db="EMBL/GenBank/DDBJ databases">
        <title>Blautia sp. nov. KGMB01111 isolated human feces.</title>
        <authorList>
            <person name="Park J.-E."/>
            <person name="Kim J.-S."/>
            <person name="Park S.-H."/>
        </authorList>
    </citation>
    <scope>NUCLEOTIDE SEQUENCE [LARGE SCALE GENOMIC DNA]</scope>
    <source>
        <strain evidence="6 7">KGMB01111</strain>
    </source>
</reference>
<keyword evidence="7" id="KW-1185">Reference proteome</keyword>
<dbReference type="AlphaFoldDB" id="A0A4Q1RJH2"/>
<keyword evidence="4" id="KW-0804">Transcription</keyword>
<organism evidence="6 7">
    <name type="scientific">Blautia faecicola</name>
    <dbReference type="NCBI Taxonomy" id="2509240"/>
    <lineage>
        <taxon>Bacteria</taxon>
        <taxon>Bacillati</taxon>
        <taxon>Bacillota</taxon>
        <taxon>Clostridia</taxon>
        <taxon>Lachnospirales</taxon>
        <taxon>Lachnospiraceae</taxon>
        <taxon>Blautia</taxon>
    </lineage>
</organism>
<evidence type="ECO:0000313" key="6">
    <source>
        <dbReference type="EMBL" id="RXS75788.1"/>
    </source>
</evidence>
<dbReference type="Gene3D" id="1.10.10.10">
    <property type="entry name" value="Winged helix-like DNA-binding domain superfamily/Winged helix DNA-binding domain"/>
    <property type="match status" value="1"/>
</dbReference>
<dbReference type="OrthoDB" id="9803714at2"/>
<dbReference type="GO" id="GO:0005829">
    <property type="term" value="C:cytosol"/>
    <property type="evidence" value="ECO:0007669"/>
    <property type="project" value="TreeGrafter"/>
</dbReference>